<dbReference type="InterPro" id="IPR049163">
    <property type="entry name" value="Pif1-like_2B_dom"/>
</dbReference>
<evidence type="ECO:0000313" key="2">
    <source>
        <dbReference type="EMBL" id="CAH0384705.1"/>
    </source>
</evidence>
<name>A0A9P0A5J5_BEMTA</name>
<dbReference type="SUPFAM" id="SSF52540">
    <property type="entry name" value="P-loop containing nucleoside triphosphate hydrolases"/>
    <property type="match status" value="1"/>
</dbReference>
<dbReference type="PANTHER" id="PTHR10492:SF57">
    <property type="entry name" value="ATP-DEPENDENT DNA HELICASE"/>
    <property type="match status" value="1"/>
</dbReference>
<dbReference type="Proteomes" id="UP001152759">
    <property type="component" value="Chromosome 2"/>
</dbReference>
<sequence length="193" mass="21991">MFERIDFTNCAIRAPINEHCNEINGKVVELLPGDSKTYLSVNRLIAEEEREALNFPLEFLDRLDLSGSPPHKLTFKEGVIVMLLRNLNVSIGLLNGARFIVRKLHENCLDLHVISGDKAGERILLPRIDLSPADSSLPFSFERRQFPICIAFCMTINRAQGQTLKRVGIYLPQPVFAMVNYMLHSYELHHTKC</sequence>
<dbReference type="EMBL" id="OU963863">
    <property type="protein sequence ID" value="CAH0384705.1"/>
    <property type="molecule type" value="Genomic_DNA"/>
</dbReference>
<protein>
    <recommendedName>
        <fullName evidence="1">DNA helicase Pif1-like 2B domain-containing protein</fullName>
    </recommendedName>
</protein>
<evidence type="ECO:0000313" key="3">
    <source>
        <dbReference type="Proteomes" id="UP001152759"/>
    </source>
</evidence>
<dbReference type="Pfam" id="PF21530">
    <property type="entry name" value="Pif1_2B_dom"/>
    <property type="match status" value="1"/>
</dbReference>
<dbReference type="InterPro" id="IPR027417">
    <property type="entry name" value="P-loop_NTPase"/>
</dbReference>
<proteinExistence type="predicted"/>
<dbReference type="AlphaFoldDB" id="A0A9P0A5J5"/>
<dbReference type="PANTHER" id="PTHR10492">
    <property type="match status" value="1"/>
</dbReference>
<keyword evidence="3" id="KW-1185">Reference proteome</keyword>
<organism evidence="2 3">
    <name type="scientific">Bemisia tabaci</name>
    <name type="common">Sweetpotato whitefly</name>
    <name type="synonym">Aleurodes tabaci</name>
    <dbReference type="NCBI Taxonomy" id="7038"/>
    <lineage>
        <taxon>Eukaryota</taxon>
        <taxon>Metazoa</taxon>
        <taxon>Ecdysozoa</taxon>
        <taxon>Arthropoda</taxon>
        <taxon>Hexapoda</taxon>
        <taxon>Insecta</taxon>
        <taxon>Pterygota</taxon>
        <taxon>Neoptera</taxon>
        <taxon>Paraneoptera</taxon>
        <taxon>Hemiptera</taxon>
        <taxon>Sternorrhyncha</taxon>
        <taxon>Aleyrodoidea</taxon>
        <taxon>Aleyrodidae</taxon>
        <taxon>Aleyrodinae</taxon>
        <taxon>Bemisia</taxon>
    </lineage>
</organism>
<reference evidence="2" key="1">
    <citation type="submission" date="2021-12" db="EMBL/GenBank/DDBJ databases">
        <authorList>
            <person name="King R."/>
        </authorList>
    </citation>
    <scope>NUCLEOTIDE SEQUENCE</scope>
</reference>
<gene>
    <name evidence="2" type="ORF">BEMITA_LOCUS4003</name>
</gene>
<evidence type="ECO:0000259" key="1">
    <source>
        <dbReference type="Pfam" id="PF21530"/>
    </source>
</evidence>
<feature type="domain" description="DNA helicase Pif1-like 2B" evidence="1">
    <location>
        <begin position="58"/>
        <end position="104"/>
    </location>
</feature>
<accession>A0A9P0A5J5</accession>